<keyword evidence="3" id="KW-0443">Lipid metabolism</keyword>
<proteinExistence type="predicted"/>
<sequence length="580" mass="64685">MKTKKMKNCSLGQFFGESCLQKAVAFHYHKKQQISLPSVLSTFTLGILSTFISVMPGLGAEKIEFTYPPFGEFSISTTSLEAFAKEGKITDEFAFYTKRIKSNQLNQLRDLLQTKFEVTPTLVSQFTYSAIGETLLKRLGEFLLTDKRQNGFYALRSALILSAADRDGLTFVNLIRRYPSPALRLNLTETQSTIENLSELLKKRDVLVIALKEIAQTEAATQLNTDFSKLPDLRLPGSFNWVKKTISLDDKSRDRQFEADLYLPQTPTKTQNASAFPVIVISHGVAEDKETFAYVAQHLASYGFAVAVIEHPGSDAKKFQQYFAGLAGPPQPQELINRPLDVKFLLDELERLSTSDPILKGQLNLQQVGAIGHSLGGYTSLALSGATIDFEQVRKDCNPNRSLNLSVFLQCRAYQLPAANYPIQDQRIKAVMALNPLCSTILGQRGLSQIKVPVMLVGGSQDIFTPAVPEQIRPFTWLQTQNKYLVLMENATHFSTSQKLNSSQGVLPVPPSLIGPDPAIAQVYVKALSLAFFQTHLLQQQEQRSYLSAAYAKFISQPLINLNLIQSFTAEQFAQMFKKR</sequence>
<protein>
    <submittedName>
        <fullName evidence="5">Alpha/beta hydrolase</fullName>
    </submittedName>
</protein>
<dbReference type="InterPro" id="IPR010802">
    <property type="entry name" value="DUF1400"/>
</dbReference>
<dbReference type="Proteomes" id="UP001628874">
    <property type="component" value="Unassembled WGS sequence"/>
</dbReference>
<dbReference type="InterPro" id="IPR029058">
    <property type="entry name" value="AB_hydrolase_fold"/>
</dbReference>
<dbReference type="GO" id="GO:0016787">
    <property type="term" value="F:hydrolase activity"/>
    <property type="evidence" value="ECO:0007669"/>
    <property type="project" value="UniProtKB-KW"/>
</dbReference>
<evidence type="ECO:0000313" key="6">
    <source>
        <dbReference type="Proteomes" id="UP001628874"/>
    </source>
</evidence>
<comment type="caution">
    <text evidence="5">The sequence shown here is derived from an EMBL/GenBank/DDBJ whole genome shotgun (WGS) entry which is preliminary data.</text>
</comment>
<evidence type="ECO:0000256" key="3">
    <source>
        <dbReference type="ARBA" id="ARBA00023098"/>
    </source>
</evidence>
<evidence type="ECO:0000256" key="1">
    <source>
        <dbReference type="ARBA" id="ARBA00022801"/>
    </source>
</evidence>
<dbReference type="Pfam" id="PF03403">
    <property type="entry name" value="PAF-AH_p_II"/>
    <property type="match status" value="1"/>
</dbReference>
<evidence type="ECO:0000259" key="4">
    <source>
        <dbReference type="Pfam" id="PF07176"/>
    </source>
</evidence>
<reference evidence="5 6" key="1">
    <citation type="submission" date="2024-07" db="EMBL/GenBank/DDBJ databases">
        <authorList>
            <person name="Tripathy S."/>
        </authorList>
    </citation>
    <scope>NUCLEOTIDE SEQUENCE [LARGE SCALE GENOMIC DNA]</scope>
    <source>
        <strain evidence="5 6">VB-61278_2</strain>
    </source>
</reference>
<evidence type="ECO:0000256" key="2">
    <source>
        <dbReference type="ARBA" id="ARBA00022963"/>
    </source>
</evidence>
<dbReference type="Pfam" id="PF07176">
    <property type="entry name" value="DUF1400"/>
    <property type="match status" value="1"/>
</dbReference>
<dbReference type="Gene3D" id="3.40.50.1820">
    <property type="entry name" value="alpha/beta hydrolase"/>
    <property type="match status" value="1"/>
</dbReference>
<feature type="domain" description="DUF1400" evidence="4">
    <location>
        <begin position="60"/>
        <end position="186"/>
    </location>
</feature>
<dbReference type="PANTHER" id="PTHR10272">
    <property type="entry name" value="PLATELET-ACTIVATING FACTOR ACETYLHYDROLASE"/>
    <property type="match status" value="1"/>
</dbReference>
<organism evidence="5 6">
    <name type="scientific">Scytonema tolypothrichoides VB-61278_2</name>
    <dbReference type="NCBI Taxonomy" id="3232314"/>
    <lineage>
        <taxon>Bacteria</taxon>
        <taxon>Bacillati</taxon>
        <taxon>Cyanobacteriota</taxon>
        <taxon>Cyanophyceae</taxon>
        <taxon>Nostocales</taxon>
        <taxon>Scytonemataceae</taxon>
        <taxon>Scytonema</taxon>
    </lineage>
</organism>
<name>A0ABW8WHE4_9CYAN</name>
<dbReference type="EMBL" id="JBFQGM010000002">
    <property type="protein sequence ID" value="MFL9460408.1"/>
    <property type="molecule type" value="Genomic_DNA"/>
</dbReference>
<evidence type="ECO:0000313" key="5">
    <source>
        <dbReference type="EMBL" id="MFL9460408.1"/>
    </source>
</evidence>
<keyword evidence="6" id="KW-1185">Reference proteome</keyword>
<keyword evidence="1 5" id="KW-0378">Hydrolase</keyword>
<gene>
    <name evidence="5" type="ORF">AB0759_07145</name>
</gene>
<accession>A0ABW8WHE4</accession>
<keyword evidence="2" id="KW-0442">Lipid degradation</keyword>
<dbReference type="PANTHER" id="PTHR10272:SF13">
    <property type="entry name" value="POLY(ETHYLENE TEREPHTHALATE) HYDROLASE"/>
    <property type="match status" value="1"/>
</dbReference>
<dbReference type="RefSeq" id="WP_237265840.1">
    <property type="nucleotide sequence ID" value="NZ_JBFQGM010000002.1"/>
</dbReference>
<dbReference type="SUPFAM" id="SSF53474">
    <property type="entry name" value="alpha/beta-Hydrolases"/>
    <property type="match status" value="1"/>
</dbReference>